<gene>
    <name evidence="1" type="ORF">ACAT0790_LOCUS34960</name>
</gene>
<reference evidence="1" key="1">
    <citation type="submission" date="2021-01" db="EMBL/GenBank/DDBJ databases">
        <authorList>
            <person name="Corre E."/>
            <person name="Pelletier E."/>
            <person name="Niang G."/>
            <person name="Scheremetjew M."/>
            <person name="Finn R."/>
            <person name="Kale V."/>
            <person name="Holt S."/>
            <person name="Cochrane G."/>
            <person name="Meng A."/>
            <person name="Brown T."/>
            <person name="Cohen L."/>
        </authorList>
    </citation>
    <scope>NUCLEOTIDE SEQUENCE</scope>
    <source>
        <strain evidence="1">OF101</strain>
    </source>
</reference>
<proteinExistence type="predicted"/>
<dbReference type="EMBL" id="HBGE01058155">
    <property type="protein sequence ID" value="CAD9157836.1"/>
    <property type="molecule type" value="Transcribed_RNA"/>
</dbReference>
<organism evidence="1">
    <name type="scientific">Alexandrium catenella</name>
    <name type="common">Red tide dinoflagellate</name>
    <name type="synonym">Gonyaulax catenella</name>
    <dbReference type="NCBI Taxonomy" id="2925"/>
    <lineage>
        <taxon>Eukaryota</taxon>
        <taxon>Sar</taxon>
        <taxon>Alveolata</taxon>
        <taxon>Dinophyceae</taxon>
        <taxon>Gonyaulacales</taxon>
        <taxon>Pyrocystaceae</taxon>
        <taxon>Alexandrium</taxon>
    </lineage>
</organism>
<protein>
    <submittedName>
        <fullName evidence="1">Uncharacterized protein</fullName>
    </submittedName>
</protein>
<name>A0A7S1R755_ALECA</name>
<dbReference type="AlphaFoldDB" id="A0A7S1R755"/>
<sequence length="209" mass="22974">MAHVLREHWDMASMMVQTTVQTRQEHQVGRRALGVFVGWIDQSLQLDRPLWDVARDYRARFTAASRMQEHIRNLDGFPPWYVLSASVAQQVYVTKEALRACCTAVRRMLLLEKPQLVVSNRGAFSLSTPQRSVTSVHFFQAGNVPGPPIRLSACTVNGALSFGVTFQKGVAGGKKCADVADELMHALSLAAGVAEPSPSDAPAQSRKLD</sequence>
<evidence type="ECO:0000313" key="1">
    <source>
        <dbReference type="EMBL" id="CAD9157836.1"/>
    </source>
</evidence>
<accession>A0A7S1R755</accession>